<evidence type="ECO:0000256" key="7">
    <source>
        <dbReference type="ARBA" id="ARBA00049360"/>
    </source>
</evidence>
<reference evidence="11" key="1">
    <citation type="submission" date="2020-06" db="EMBL/GenBank/DDBJ databases">
        <authorList>
            <person name="Li T."/>
            <person name="Hu X."/>
            <person name="Zhang T."/>
            <person name="Song X."/>
            <person name="Zhang H."/>
            <person name="Dai N."/>
            <person name="Sheng W."/>
            <person name="Hou X."/>
            <person name="Wei L."/>
        </authorList>
    </citation>
    <scope>NUCLEOTIDE SEQUENCE</scope>
    <source>
        <strain evidence="11">G02</strain>
        <tissue evidence="11">Leaf</tissue>
    </source>
</reference>
<dbReference type="FunFam" id="3.40.50.300:FF:001122">
    <property type="entry name" value="AAA-ATPase ASD, mitochondrial"/>
    <property type="match status" value="1"/>
</dbReference>
<evidence type="ECO:0000256" key="2">
    <source>
        <dbReference type="ARBA" id="ARBA00007448"/>
    </source>
</evidence>
<comment type="catalytic activity">
    <reaction evidence="7">
        <text>ATP + H2O = ADP + phosphate + H(+)</text>
        <dbReference type="Rhea" id="RHEA:13065"/>
        <dbReference type="ChEBI" id="CHEBI:15377"/>
        <dbReference type="ChEBI" id="CHEBI:15378"/>
        <dbReference type="ChEBI" id="CHEBI:30616"/>
        <dbReference type="ChEBI" id="CHEBI:43474"/>
        <dbReference type="ChEBI" id="CHEBI:456216"/>
    </reaction>
</comment>
<keyword evidence="3 8" id="KW-0547">Nucleotide-binding</keyword>
<dbReference type="Gene3D" id="3.40.50.300">
    <property type="entry name" value="P-loop containing nucleotide triphosphate hydrolases"/>
    <property type="match status" value="1"/>
</dbReference>
<comment type="cofactor">
    <cofactor evidence="1">
        <name>Mg(2+)</name>
        <dbReference type="ChEBI" id="CHEBI:18420"/>
    </cofactor>
</comment>
<evidence type="ECO:0000256" key="1">
    <source>
        <dbReference type="ARBA" id="ARBA00001946"/>
    </source>
</evidence>
<feature type="region of interest" description="Disordered" evidence="9">
    <location>
        <begin position="474"/>
        <end position="497"/>
    </location>
</feature>
<accession>A0AAW2RUV2</accession>
<dbReference type="Pfam" id="PF00004">
    <property type="entry name" value="AAA"/>
    <property type="match status" value="1"/>
</dbReference>
<proteinExistence type="inferred from homology"/>
<reference evidence="11" key="2">
    <citation type="journal article" date="2024" name="Plant">
        <title>Genomic evolution and insights into agronomic trait innovations of Sesamum species.</title>
        <authorList>
            <person name="Miao H."/>
            <person name="Wang L."/>
            <person name="Qu L."/>
            <person name="Liu H."/>
            <person name="Sun Y."/>
            <person name="Le M."/>
            <person name="Wang Q."/>
            <person name="Wei S."/>
            <person name="Zheng Y."/>
            <person name="Lin W."/>
            <person name="Duan Y."/>
            <person name="Cao H."/>
            <person name="Xiong S."/>
            <person name="Wang X."/>
            <person name="Wei L."/>
            <person name="Li C."/>
            <person name="Ma Q."/>
            <person name="Ju M."/>
            <person name="Zhao R."/>
            <person name="Li G."/>
            <person name="Mu C."/>
            <person name="Tian Q."/>
            <person name="Mei H."/>
            <person name="Zhang T."/>
            <person name="Gao T."/>
            <person name="Zhang H."/>
        </authorList>
    </citation>
    <scope>NUCLEOTIDE SEQUENCE</scope>
    <source>
        <strain evidence="11">G02</strain>
    </source>
</reference>
<comment type="similarity">
    <text evidence="2">Belongs to the AAA ATPase family. BCS1 subfamily.</text>
</comment>
<dbReference type="InterPro" id="IPR003593">
    <property type="entry name" value="AAA+_ATPase"/>
</dbReference>
<name>A0AAW2RUV2_SESRA</name>
<evidence type="ECO:0000313" key="11">
    <source>
        <dbReference type="EMBL" id="KAL0384066.1"/>
    </source>
</evidence>
<dbReference type="InterPro" id="IPR003959">
    <property type="entry name" value="ATPase_AAA_core"/>
</dbReference>
<dbReference type="EMBL" id="JACGWJ010000012">
    <property type="protein sequence ID" value="KAL0384066.1"/>
    <property type="molecule type" value="Genomic_DNA"/>
</dbReference>
<dbReference type="CDD" id="cd19510">
    <property type="entry name" value="RecA-like_BCS1"/>
    <property type="match status" value="1"/>
</dbReference>
<evidence type="ECO:0000256" key="9">
    <source>
        <dbReference type="SAM" id="MobiDB-lite"/>
    </source>
</evidence>
<feature type="domain" description="AAA+ ATPase" evidence="10">
    <location>
        <begin position="257"/>
        <end position="410"/>
    </location>
</feature>
<dbReference type="InterPro" id="IPR050747">
    <property type="entry name" value="Mitochondrial_chaperone_BCS1"/>
</dbReference>
<dbReference type="InterPro" id="IPR058017">
    <property type="entry name" value="At3g28540-like_C"/>
</dbReference>
<keyword evidence="5 8" id="KW-0067">ATP-binding</keyword>
<feature type="compositionally biased region" description="Basic and acidic residues" evidence="9">
    <location>
        <begin position="474"/>
        <end position="486"/>
    </location>
</feature>
<protein>
    <submittedName>
        <fullName evidence="11">Protein HYPER-SENSITIVITY-RELATED 4</fullName>
    </submittedName>
</protein>
<dbReference type="SUPFAM" id="SSF52540">
    <property type="entry name" value="P-loop containing nucleoside triphosphate hydrolases"/>
    <property type="match status" value="1"/>
</dbReference>
<keyword evidence="6" id="KW-0460">Magnesium</keyword>
<evidence type="ECO:0000256" key="3">
    <source>
        <dbReference type="ARBA" id="ARBA00022741"/>
    </source>
</evidence>
<dbReference type="GO" id="GO:0005524">
    <property type="term" value="F:ATP binding"/>
    <property type="evidence" value="ECO:0007669"/>
    <property type="project" value="UniProtKB-KW"/>
</dbReference>
<dbReference type="PROSITE" id="PS00674">
    <property type="entry name" value="AAA"/>
    <property type="match status" value="1"/>
</dbReference>
<gene>
    <name evidence="11" type="ORF">Sradi_2800900</name>
</gene>
<evidence type="ECO:0000256" key="4">
    <source>
        <dbReference type="ARBA" id="ARBA00022801"/>
    </source>
</evidence>
<dbReference type="SMART" id="SM00382">
    <property type="entry name" value="AAA"/>
    <property type="match status" value="1"/>
</dbReference>
<evidence type="ECO:0000259" key="10">
    <source>
        <dbReference type="SMART" id="SM00382"/>
    </source>
</evidence>
<sequence>MVSISNMLPDHGNLPSAKTIVSTAASLAASAMVIRSIARDLIPYEFQQYVYLSIHSFFKSFSSEITLIIEESSGLSTNQIYKAAEIYLGTKISPNTNKFMVTMPKMESKISTSMAKNQEIIDEFKGVSFKWRQITRQVESTRSTSHPGQYVHQQEVRYFEVRFHKKHKQMVFESYFPYVLREAKTMKEEKKTLKIYTLNSEQFRRYSGDYSWNSIKLDHPATFDTLAMDDKLKQMIMDDLDMFVRRRDFYRKVGKAWKRGYLLYGPPGTGKSSLIAAMANYLNFDVYDLELTDIHTNSDLRKLLINTANRSILVVEDIDCSLEIDDRKAEERALKMLKSSQSQIQTVNIVRKDKANQVTLSGLLNFIDGLWSSCGDERIIIFTTNHKDRLDPALLRPGRMDMHIFMSYCTPTAFKTLAANYHGIRDHMLYPEIGSLLEETKVTPAEVGEQLLRNENVEVALGGLIQFLLEKKKESDEQKAKEMLLKEEEEEENDEER</sequence>
<dbReference type="AlphaFoldDB" id="A0AAW2RUV2"/>
<evidence type="ECO:0000256" key="6">
    <source>
        <dbReference type="ARBA" id="ARBA00022842"/>
    </source>
</evidence>
<evidence type="ECO:0000256" key="8">
    <source>
        <dbReference type="RuleBase" id="RU003651"/>
    </source>
</evidence>
<dbReference type="PANTHER" id="PTHR23070">
    <property type="entry name" value="BCS1 AAA-TYPE ATPASE"/>
    <property type="match status" value="1"/>
</dbReference>
<dbReference type="GO" id="GO:0006950">
    <property type="term" value="P:response to stress"/>
    <property type="evidence" value="ECO:0007669"/>
    <property type="project" value="UniProtKB-ARBA"/>
</dbReference>
<organism evidence="11">
    <name type="scientific">Sesamum radiatum</name>
    <name type="common">Black benniseed</name>
    <dbReference type="NCBI Taxonomy" id="300843"/>
    <lineage>
        <taxon>Eukaryota</taxon>
        <taxon>Viridiplantae</taxon>
        <taxon>Streptophyta</taxon>
        <taxon>Embryophyta</taxon>
        <taxon>Tracheophyta</taxon>
        <taxon>Spermatophyta</taxon>
        <taxon>Magnoliopsida</taxon>
        <taxon>eudicotyledons</taxon>
        <taxon>Gunneridae</taxon>
        <taxon>Pentapetalae</taxon>
        <taxon>asterids</taxon>
        <taxon>lamiids</taxon>
        <taxon>Lamiales</taxon>
        <taxon>Pedaliaceae</taxon>
        <taxon>Sesamum</taxon>
    </lineage>
</organism>
<dbReference type="Gene3D" id="6.10.280.40">
    <property type="match status" value="1"/>
</dbReference>
<dbReference type="Pfam" id="PF14363">
    <property type="entry name" value="AAA_assoc"/>
    <property type="match status" value="1"/>
</dbReference>
<dbReference type="Pfam" id="PF25568">
    <property type="entry name" value="AAA_lid_At3g28540"/>
    <property type="match status" value="1"/>
</dbReference>
<dbReference type="GO" id="GO:0016887">
    <property type="term" value="F:ATP hydrolysis activity"/>
    <property type="evidence" value="ECO:0007669"/>
    <property type="project" value="InterPro"/>
</dbReference>
<dbReference type="InterPro" id="IPR025753">
    <property type="entry name" value="AAA_N_dom"/>
</dbReference>
<keyword evidence="4" id="KW-0378">Hydrolase</keyword>
<dbReference type="InterPro" id="IPR003960">
    <property type="entry name" value="ATPase_AAA_CS"/>
</dbReference>
<comment type="caution">
    <text evidence="11">The sequence shown here is derived from an EMBL/GenBank/DDBJ whole genome shotgun (WGS) entry which is preliminary data.</text>
</comment>
<dbReference type="InterPro" id="IPR027417">
    <property type="entry name" value="P-loop_NTPase"/>
</dbReference>
<feature type="compositionally biased region" description="Acidic residues" evidence="9">
    <location>
        <begin position="487"/>
        <end position="497"/>
    </location>
</feature>
<evidence type="ECO:0000256" key="5">
    <source>
        <dbReference type="ARBA" id="ARBA00022840"/>
    </source>
</evidence>